<dbReference type="RefSeq" id="WP_167490927.1">
    <property type="nucleotide sequence ID" value="NZ_CP046173.1"/>
</dbReference>
<dbReference type="Proteomes" id="UP000500953">
    <property type="component" value="Chromosome"/>
</dbReference>
<gene>
    <name evidence="2" type="ORF">F6W96_40405</name>
</gene>
<dbReference type="EMBL" id="CP046173">
    <property type="protein sequence ID" value="QIS23605.1"/>
    <property type="molecule type" value="Genomic_DNA"/>
</dbReference>
<protein>
    <submittedName>
        <fullName evidence="2">Uncharacterized protein</fullName>
    </submittedName>
</protein>
<sequence length="168" mass="18266">MTGEIECRQGSVPSEHDHRPTAIGVDRPSRSGLDSPRRAAEIRRHAEELGYRLLYTVRPPHDHGDPIGYALGIARGIRAEALFAYDLDTVDHQPGRVTAVCALETVNPAQSWDAACPSAADPGQRPPDVYLSIDVANRVVQQHLSCRTSECLRKAAALNSLIPLTPDS</sequence>
<proteinExistence type="predicted"/>
<evidence type="ECO:0000256" key="1">
    <source>
        <dbReference type="SAM" id="MobiDB-lite"/>
    </source>
</evidence>
<organism evidence="2 3">
    <name type="scientific">Nocardia terpenica</name>
    <dbReference type="NCBI Taxonomy" id="455432"/>
    <lineage>
        <taxon>Bacteria</taxon>
        <taxon>Bacillati</taxon>
        <taxon>Actinomycetota</taxon>
        <taxon>Actinomycetes</taxon>
        <taxon>Mycobacteriales</taxon>
        <taxon>Nocardiaceae</taxon>
        <taxon>Nocardia</taxon>
    </lineage>
</organism>
<dbReference type="AlphaFoldDB" id="A0A6G9ZDB2"/>
<evidence type="ECO:0000313" key="2">
    <source>
        <dbReference type="EMBL" id="QIS23605.1"/>
    </source>
</evidence>
<name>A0A6G9ZDB2_9NOCA</name>
<evidence type="ECO:0000313" key="3">
    <source>
        <dbReference type="Proteomes" id="UP000500953"/>
    </source>
</evidence>
<reference evidence="2 3" key="1">
    <citation type="journal article" date="2019" name="ACS Chem. Biol.">
        <title>Identification and Mobilization of a Cryptic Antibiotic Biosynthesis Gene Locus from a Human-Pathogenic Nocardia Isolate.</title>
        <authorList>
            <person name="Herisse M."/>
            <person name="Ishida K."/>
            <person name="Porter J.L."/>
            <person name="Howden B."/>
            <person name="Hertweck C."/>
            <person name="Stinear T.P."/>
            <person name="Pidot S.J."/>
        </authorList>
    </citation>
    <scope>NUCLEOTIDE SEQUENCE [LARGE SCALE GENOMIC DNA]</scope>
    <source>
        <strain evidence="2 3">AUSMDU00012715</strain>
    </source>
</reference>
<accession>A0A6G9ZDB2</accession>
<feature type="region of interest" description="Disordered" evidence="1">
    <location>
        <begin position="1"/>
        <end position="37"/>
    </location>
</feature>